<dbReference type="NCBIfam" id="NF010738">
    <property type="entry name" value="PRK14140.1"/>
    <property type="match status" value="1"/>
</dbReference>
<dbReference type="Pfam" id="PF01025">
    <property type="entry name" value="GrpE"/>
    <property type="match status" value="1"/>
</dbReference>
<proteinExistence type="inferred from homology"/>
<accession>A0ABN8W565</accession>
<dbReference type="Gene3D" id="3.90.20.20">
    <property type="match status" value="1"/>
</dbReference>
<dbReference type="PRINTS" id="PR00773">
    <property type="entry name" value="GRPEPROTEIN"/>
</dbReference>
<gene>
    <name evidence="3 6" type="primary">grpE</name>
    <name evidence="6" type="ORF">NSPWAT_1925</name>
</gene>
<comment type="similarity">
    <text evidence="1 3 4">Belongs to the GrpE family.</text>
</comment>
<dbReference type="SUPFAM" id="SSF58014">
    <property type="entry name" value="Coiled-coil domain of nucleotide exchange factor GrpE"/>
    <property type="match status" value="1"/>
</dbReference>
<dbReference type="InterPro" id="IPR009012">
    <property type="entry name" value="GrpE_head"/>
</dbReference>
<feature type="region of interest" description="Disordered" evidence="5">
    <location>
        <begin position="1"/>
        <end position="42"/>
    </location>
</feature>
<dbReference type="Gene3D" id="2.30.22.10">
    <property type="entry name" value="Head domain of nucleotide exchange factor GrpE"/>
    <property type="match status" value="1"/>
</dbReference>
<organism evidence="6 7">
    <name type="scientific">Nitrospina watsonii</name>
    <dbReference type="NCBI Taxonomy" id="1323948"/>
    <lineage>
        <taxon>Bacteria</taxon>
        <taxon>Pseudomonadati</taxon>
        <taxon>Nitrospinota/Tectimicrobiota group</taxon>
        <taxon>Nitrospinota</taxon>
        <taxon>Nitrospinia</taxon>
        <taxon>Nitrospinales</taxon>
        <taxon>Nitrospinaceae</taxon>
        <taxon>Nitrospina</taxon>
    </lineage>
</organism>
<evidence type="ECO:0000256" key="1">
    <source>
        <dbReference type="ARBA" id="ARBA00009054"/>
    </source>
</evidence>
<keyword evidence="3" id="KW-0346">Stress response</keyword>
<evidence type="ECO:0000313" key="7">
    <source>
        <dbReference type="Proteomes" id="UP001157733"/>
    </source>
</evidence>
<sequence length="201" mass="22714">MSKKSDTYEQSEDEKKSAADENVEEEELAEAQEPDVVSEDDIETLLKKKDDEVAEMRNEMLRLRADVENVRRRLNKEKQDAIVFANQRLIKALIPVFDNLDRALKAPDTNVESLKEGVRMTAKQFEAVLDKENVEPIIAVGEKFDPEVHEVLAQIESHEHAENTVVEEYVRGYKMNGRMVLPAKVAIAKKPSGDKPADPAA</sequence>
<keyword evidence="3" id="KW-0963">Cytoplasm</keyword>
<protein>
    <recommendedName>
        <fullName evidence="3">Protein GrpE</fullName>
    </recommendedName>
    <alternativeName>
        <fullName evidence="3">HSP-70 cofactor</fullName>
    </alternativeName>
</protein>
<name>A0ABN8W565_9BACT</name>
<comment type="subunit">
    <text evidence="3">Homodimer.</text>
</comment>
<dbReference type="InterPro" id="IPR000740">
    <property type="entry name" value="GrpE"/>
</dbReference>
<dbReference type="SUPFAM" id="SSF51064">
    <property type="entry name" value="Head domain of nucleotide exchange factor GrpE"/>
    <property type="match status" value="1"/>
</dbReference>
<dbReference type="HAMAP" id="MF_01151">
    <property type="entry name" value="GrpE"/>
    <property type="match status" value="1"/>
</dbReference>
<evidence type="ECO:0000256" key="5">
    <source>
        <dbReference type="SAM" id="MobiDB-lite"/>
    </source>
</evidence>
<evidence type="ECO:0000313" key="6">
    <source>
        <dbReference type="EMBL" id="CAI2718781.1"/>
    </source>
</evidence>
<evidence type="ECO:0000256" key="4">
    <source>
        <dbReference type="RuleBase" id="RU004478"/>
    </source>
</evidence>
<dbReference type="InterPro" id="IPR013805">
    <property type="entry name" value="GrpE_CC"/>
</dbReference>
<comment type="subcellular location">
    <subcellularLocation>
        <location evidence="3">Cytoplasm</location>
    </subcellularLocation>
</comment>
<feature type="compositionally biased region" description="Basic and acidic residues" evidence="5">
    <location>
        <begin position="1"/>
        <end position="19"/>
    </location>
</feature>
<dbReference type="PANTHER" id="PTHR21237:SF23">
    <property type="entry name" value="GRPE PROTEIN HOMOLOG, MITOCHONDRIAL"/>
    <property type="match status" value="1"/>
</dbReference>
<dbReference type="CDD" id="cd00446">
    <property type="entry name" value="GrpE"/>
    <property type="match status" value="1"/>
</dbReference>
<evidence type="ECO:0000256" key="2">
    <source>
        <dbReference type="ARBA" id="ARBA00023186"/>
    </source>
</evidence>
<dbReference type="EMBL" id="OX336137">
    <property type="protein sequence ID" value="CAI2718781.1"/>
    <property type="molecule type" value="Genomic_DNA"/>
</dbReference>
<keyword evidence="2 3" id="KW-0143">Chaperone</keyword>
<comment type="function">
    <text evidence="3">Participates actively in the response to hyperosmotic and heat shock by preventing the aggregation of stress-denatured proteins, in association with DnaK and GrpE. It is the nucleotide exchange factor for DnaK and may function as a thermosensor. Unfolded proteins bind initially to DnaJ; upon interaction with the DnaJ-bound protein, DnaK hydrolyzes its bound ATP, resulting in the formation of a stable complex. GrpE releases ADP from DnaK; ATP binding to DnaK triggers the release of the substrate protein, thus completing the reaction cycle. Several rounds of ATP-dependent interactions between DnaJ, DnaK and GrpE are required for fully efficient folding.</text>
</comment>
<dbReference type="RefSeq" id="WP_282011658.1">
    <property type="nucleotide sequence ID" value="NZ_OX336137.1"/>
</dbReference>
<keyword evidence="7" id="KW-1185">Reference proteome</keyword>
<evidence type="ECO:0000256" key="3">
    <source>
        <dbReference type="HAMAP-Rule" id="MF_01151"/>
    </source>
</evidence>
<feature type="compositionally biased region" description="Acidic residues" evidence="5">
    <location>
        <begin position="21"/>
        <end position="42"/>
    </location>
</feature>
<dbReference type="PANTHER" id="PTHR21237">
    <property type="entry name" value="GRPE PROTEIN"/>
    <property type="match status" value="1"/>
</dbReference>
<dbReference type="Proteomes" id="UP001157733">
    <property type="component" value="Chromosome"/>
</dbReference>
<reference evidence="6 7" key="1">
    <citation type="submission" date="2022-09" db="EMBL/GenBank/DDBJ databases">
        <authorList>
            <person name="Kop L."/>
        </authorList>
    </citation>
    <scope>NUCLEOTIDE SEQUENCE [LARGE SCALE GENOMIC DNA]</scope>
    <source>
        <strain evidence="6 7">347</strain>
    </source>
</reference>